<accession>A0ABS7Y1S9</accession>
<feature type="transmembrane region" description="Helical" evidence="1">
    <location>
        <begin position="34"/>
        <end position="54"/>
    </location>
</feature>
<organism evidence="2 3">
    <name type="scientific">Winogradskyella vincentii</name>
    <dbReference type="NCBI Taxonomy" id="2877122"/>
    <lineage>
        <taxon>Bacteria</taxon>
        <taxon>Pseudomonadati</taxon>
        <taxon>Bacteroidota</taxon>
        <taxon>Flavobacteriia</taxon>
        <taxon>Flavobacteriales</taxon>
        <taxon>Flavobacteriaceae</taxon>
        <taxon>Winogradskyella</taxon>
    </lineage>
</organism>
<keyword evidence="3" id="KW-1185">Reference proteome</keyword>
<proteinExistence type="predicted"/>
<dbReference type="PANTHER" id="PTHR39419:SF1">
    <property type="entry name" value="SLL0814 PROTEIN"/>
    <property type="match status" value="1"/>
</dbReference>
<feature type="transmembrane region" description="Helical" evidence="1">
    <location>
        <begin position="100"/>
        <end position="121"/>
    </location>
</feature>
<feature type="transmembrane region" description="Helical" evidence="1">
    <location>
        <begin position="128"/>
        <end position="148"/>
    </location>
</feature>
<reference evidence="3" key="1">
    <citation type="submission" date="2023-07" db="EMBL/GenBank/DDBJ databases">
        <authorList>
            <person name="Yue Y."/>
        </authorList>
    </citation>
    <scope>NUCLEOTIDE SEQUENCE [LARGE SCALE GENOMIC DNA]</scope>
    <source>
        <strain evidence="3">2Y89</strain>
    </source>
</reference>
<dbReference type="PANTHER" id="PTHR39419">
    <property type="entry name" value="SLL0814 PROTEIN"/>
    <property type="match status" value="1"/>
</dbReference>
<keyword evidence="1" id="KW-1133">Transmembrane helix</keyword>
<protein>
    <submittedName>
        <fullName evidence="2">Carotenoid biosynthesis protein</fullName>
    </submittedName>
</protein>
<sequence>MADKKFIKYFSVFIIWLFSISGMTGILSPEFSDWFLSMSPINLLLTFIIILVNIEDFKWHIVIAVAIPFLLGFIAEALGVNYGLIFGNYSYGENLGQKVFGVPIIICVNWALLTMSTADIARLFFKNIIVTSLIGALLMTGLDLVIEVSAPRFDFWEFENGFVPLQNYIGWLCTAFIAHLGYQYFKINTSKLISIHVFVSIVVFFTVFLFF</sequence>
<feature type="transmembrane region" description="Helical" evidence="1">
    <location>
        <begin position="61"/>
        <end position="80"/>
    </location>
</feature>
<evidence type="ECO:0000256" key="1">
    <source>
        <dbReference type="SAM" id="Phobius"/>
    </source>
</evidence>
<dbReference type="Proteomes" id="UP001198402">
    <property type="component" value="Unassembled WGS sequence"/>
</dbReference>
<feature type="transmembrane region" description="Helical" evidence="1">
    <location>
        <begin position="7"/>
        <end position="28"/>
    </location>
</feature>
<dbReference type="EMBL" id="JAIUJS010000004">
    <property type="protein sequence ID" value="MCA0153290.1"/>
    <property type="molecule type" value="Genomic_DNA"/>
</dbReference>
<feature type="transmembrane region" description="Helical" evidence="1">
    <location>
        <begin position="168"/>
        <end position="185"/>
    </location>
</feature>
<dbReference type="InterPro" id="IPR007354">
    <property type="entry name" value="CruF-like"/>
</dbReference>
<keyword evidence="1" id="KW-0472">Membrane</keyword>
<comment type="caution">
    <text evidence="2">The sequence shown here is derived from an EMBL/GenBank/DDBJ whole genome shotgun (WGS) entry which is preliminary data.</text>
</comment>
<keyword evidence="1" id="KW-0812">Transmembrane</keyword>
<name>A0ABS7Y1S9_9FLAO</name>
<gene>
    <name evidence="2" type="ORF">LBV24_08700</name>
</gene>
<dbReference type="Pfam" id="PF04240">
    <property type="entry name" value="Caroten_synth"/>
    <property type="match status" value="1"/>
</dbReference>
<feature type="transmembrane region" description="Helical" evidence="1">
    <location>
        <begin position="192"/>
        <end position="210"/>
    </location>
</feature>
<dbReference type="RefSeq" id="WP_224478259.1">
    <property type="nucleotide sequence ID" value="NZ_JAIUJS010000004.1"/>
</dbReference>
<evidence type="ECO:0000313" key="2">
    <source>
        <dbReference type="EMBL" id="MCA0153290.1"/>
    </source>
</evidence>
<evidence type="ECO:0000313" key="3">
    <source>
        <dbReference type="Proteomes" id="UP001198402"/>
    </source>
</evidence>